<dbReference type="GO" id="GO:0016829">
    <property type="term" value="F:lyase activity"/>
    <property type="evidence" value="ECO:0007669"/>
    <property type="project" value="UniProtKB-KW"/>
</dbReference>
<dbReference type="InterPro" id="IPR036388">
    <property type="entry name" value="WH-like_DNA-bd_sf"/>
</dbReference>
<organism evidence="3 4">
    <name type="scientific">Nocardiopsis rhodophaea</name>
    <dbReference type="NCBI Taxonomy" id="280238"/>
    <lineage>
        <taxon>Bacteria</taxon>
        <taxon>Bacillati</taxon>
        <taxon>Actinomycetota</taxon>
        <taxon>Actinomycetes</taxon>
        <taxon>Streptosporangiales</taxon>
        <taxon>Nocardiopsidaceae</taxon>
        <taxon>Nocardiopsis</taxon>
    </lineage>
</organism>
<dbReference type="SUPFAM" id="SSF53335">
    <property type="entry name" value="S-adenosyl-L-methionine-dependent methyltransferases"/>
    <property type="match status" value="1"/>
</dbReference>
<evidence type="ECO:0000313" key="4">
    <source>
        <dbReference type="Proteomes" id="UP001501585"/>
    </source>
</evidence>
<name>A0ABN2TME0_9ACTN</name>
<feature type="domain" description="S-adenosylmethionine-dependent methyltransferase Rv2258c-like winged HTH" evidence="2">
    <location>
        <begin position="31"/>
        <end position="99"/>
    </location>
</feature>
<dbReference type="Proteomes" id="UP001501585">
    <property type="component" value="Unassembled WGS sequence"/>
</dbReference>
<dbReference type="InterPro" id="IPR053173">
    <property type="entry name" value="SAM-binding_MTase"/>
</dbReference>
<dbReference type="PANTHER" id="PTHR45128">
    <property type="entry name" value="METHYLTRANSFERASE TYPE 11"/>
    <property type="match status" value="1"/>
</dbReference>
<feature type="domain" description="Methyltransferase" evidence="1">
    <location>
        <begin position="181"/>
        <end position="292"/>
    </location>
</feature>
<proteinExistence type="predicted"/>
<evidence type="ECO:0000313" key="3">
    <source>
        <dbReference type="EMBL" id="GAA2014526.1"/>
    </source>
</evidence>
<dbReference type="InterPro" id="IPR025714">
    <property type="entry name" value="Methyltranfer_dom"/>
</dbReference>
<dbReference type="GO" id="GO:0032259">
    <property type="term" value="P:methylation"/>
    <property type="evidence" value="ECO:0007669"/>
    <property type="project" value="UniProtKB-KW"/>
</dbReference>
<dbReference type="CDD" id="cd02440">
    <property type="entry name" value="AdoMet_MTases"/>
    <property type="match status" value="1"/>
</dbReference>
<dbReference type="GO" id="GO:0008168">
    <property type="term" value="F:methyltransferase activity"/>
    <property type="evidence" value="ECO:0007669"/>
    <property type="project" value="UniProtKB-KW"/>
</dbReference>
<dbReference type="InterPro" id="IPR048711">
    <property type="entry name" value="WHD_Rv2258c"/>
</dbReference>
<evidence type="ECO:0000259" key="1">
    <source>
        <dbReference type="Pfam" id="PF13847"/>
    </source>
</evidence>
<dbReference type="Gene3D" id="1.10.10.10">
    <property type="entry name" value="Winged helix-like DNA-binding domain superfamily/Winged helix DNA-binding domain"/>
    <property type="match status" value="1"/>
</dbReference>
<gene>
    <name evidence="3" type="ORF">GCM10009799_48530</name>
</gene>
<accession>A0ABN2TME0</accession>
<sequence>MRRGRDNEARSFAIRMFTSAVAAQELYTCYLGLKLGLYGALAEDSATSTQLAERTETAERYTREWLEQQAAAGIITVDDAGKPASERVYELPAGHAEALLAPDSPYSVAPIAVLPMGATGPVLPELISAFRSGSGVPYVAYGDDSRDGHAGSNRALFTHNLAEWVRNALPDVHNRLLIGGRIADVGCGAGWSSIALAKAYPDVQVDGYDLDEQSISDARRNAAEHGVADRVVFQVRDCADSSLVGQYNLVCIFDALHDMSRPVDVLRSCRSLLSNGASVLVMDAKVAEEFTAPAGEVERFLYAASVLHCLPVGLAEQPSAATGTAMRPATVDAYAEKAGFSKTQILPVEDMYHRFYRLIG</sequence>
<dbReference type="Pfam" id="PF21320">
    <property type="entry name" value="WHD_Rv2258c"/>
    <property type="match status" value="1"/>
</dbReference>
<comment type="caution">
    <text evidence="3">The sequence shown here is derived from an EMBL/GenBank/DDBJ whole genome shotgun (WGS) entry which is preliminary data.</text>
</comment>
<evidence type="ECO:0000259" key="2">
    <source>
        <dbReference type="Pfam" id="PF21320"/>
    </source>
</evidence>
<keyword evidence="3" id="KW-0489">Methyltransferase</keyword>
<reference evidence="3 4" key="1">
    <citation type="journal article" date="2019" name="Int. J. Syst. Evol. Microbiol.">
        <title>The Global Catalogue of Microorganisms (GCM) 10K type strain sequencing project: providing services to taxonomists for standard genome sequencing and annotation.</title>
        <authorList>
            <consortium name="The Broad Institute Genomics Platform"/>
            <consortium name="The Broad Institute Genome Sequencing Center for Infectious Disease"/>
            <person name="Wu L."/>
            <person name="Ma J."/>
        </authorList>
    </citation>
    <scope>NUCLEOTIDE SEQUENCE [LARGE SCALE GENOMIC DNA]</scope>
    <source>
        <strain evidence="3 4">JCM 15313</strain>
    </source>
</reference>
<keyword evidence="3" id="KW-0456">Lyase</keyword>
<protein>
    <submittedName>
        <fullName evidence="3">Class I SAM-dependent methyltransferase</fullName>
    </submittedName>
</protein>
<keyword evidence="3" id="KW-0808">Transferase</keyword>
<dbReference type="InterPro" id="IPR036390">
    <property type="entry name" value="WH_DNA-bd_sf"/>
</dbReference>
<dbReference type="InterPro" id="IPR029063">
    <property type="entry name" value="SAM-dependent_MTases_sf"/>
</dbReference>
<dbReference type="Pfam" id="PF13847">
    <property type="entry name" value="Methyltransf_31"/>
    <property type="match status" value="1"/>
</dbReference>
<dbReference type="SUPFAM" id="SSF46785">
    <property type="entry name" value="Winged helix' DNA-binding domain"/>
    <property type="match status" value="1"/>
</dbReference>
<dbReference type="EMBL" id="BAAAPC010000028">
    <property type="protein sequence ID" value="GAA2014526.1"/>
    <property type="molecule type" value="Genomic_DNA"/>
</dbReference>
<keyword evidence="4" id="KW-1185">Reference proteome</keyword>
<dbReference type="Gene3D" id="3.40.50.150">
    <property type="entry name" value="Vaccinia Virus protein VP39"/>
    <property type="match status" value="1"/>
</dbReference>